<keyword evidence="6" id="KW-0547">Nucleotide-binding</keyword>
<dbReference type="PANTHER" id="PTHR34220:SF11">
    <property type="entry name" value="SENSOR PROTEIN KINASE HPTS"/>
    <property type="match status" value="1"/>
</dbReference>
<accession>A0A4U8Q653</accession>
<evidence type="ECO:0000256" key="5">
    <source>
        <dbReference type="ARBA" id="ARBA00022692"/>
    </source>
</evidence>
<dbReference type="SMART" id="SM00304">
    <property type="entry name" value="HAMP"/>
    <property type="match status" value="1"/>
</dbReference>
<dbReference type="InterPro" id="IPR010559">
    <property type="entry name" value="Sig_transdc_His_kin_internal"/>
</dbReference>
<reference evidence="14 15" key="1">
    <citation type="journal article" date="2019" name="Anaerobe">
        <title>Detection of Robinsoniella peoriensis in multiple bone samples of a trauma patient.</title>
        <authorList>
            <person name="Schrottner P."/>
            <person name="Hartwich K."/>
            <person name="Bunk B."/>
            <person name="Schober I."/>
            <person name="Helbig S."/>
            <person name="Rudolph W.W."/>
            <person name="Gunzer F."/>
        </authorList>
    </citation>
    <scope>NUCLEOTIDE SEQUENCE [LARGE SCALE GENOMIC DNA]</scope>
    <source>
        <strain evidence="14 15">DSM 106044</strain>
    </source>
</reference>
<dbReference type="SUPFAM" id="SSF55874">
    <property type="entry name" value="ATPase domain of HSP90 chaperone/DNA topoisomerase II/histidine kinase"/>
    <property type="match status" value="1"/>
</dbReference>
<protein>
    <submittedName>
        <fullName evidence="14">Sensor histidine kinase YehU</fullName>
        <ecNumber evidence="14">2.7.13.3</ecNumber>
    </submittedName>
</protein>
<keyword evidence="5 12" id="KW-0812">Transmembrane</keyword>
<evidence type="ECO:0000256" key="12">
    <source>
        <dbReference type="SAM" id="Phobius"/>
    </source>
</evidence>
<dbReference type="AlphaFoldDB" id="A0A4U8Q653"/>
<evidence type="ECO:0000256" key="6">
    <source>
        <dbReference type="ARBA" id="ARBA00022741"/>
    </source>
</evidence>
<keyword evidence="11 12" id="KW-0472">Membrane</keyword>
<feature type="domain" description="HAMP" evidence="13">
    <location>
        <begin position="317"/>
        <end position="369"/>
    </location>
</feature>
<dbReference type="PANTHER" id="PTHR34220">
    <property type="entry name" value="SENSOR HISTIDINE KINASE YPDA"/>
    <property type="match status" value="1"/>
</dbReference>
<evidence type="ECO:0000256" key="1">
    <source>
        <dbReference type="ARBA" id="ARBA00004651"/>
    </source>
</evidence>
<evidence type="ECO:0000256" key="7">
    <source>
        <dbReference type="ARBA" id="ARBA00022777"/>
    </source>
</evidence>
<keyword evidence="3" id="KW-0597">Phosphoprotein</keyword>
<keyword evidence="8" id="KW-0067">ATP-binding</keyword>
<evidence type="ECO:0000256" key="4">
    <source>
        <dbReference type="ARBA" id="ARBA00022679"/>
    </source>
</evidence>
<dbReference type="GO" id="GO:0005886">
    <property type="term" value="C:plasma membrane"/>
    <property type="evidence" value="ECO:0007669"/>
    <property type="project" value="UniProtKB-SubCell"/>
</dbReference>
<sequence>MKIKKRIENTSIFSKISFATILLIILCSLATSSFQLINFTINIKGKDQLLVSEAAERIEQFMLDKYNMMYNQRILMHSTDHIANIISSTRSNSSDIYQSNNLNKITDYLTALCYSDHMIQDTILFTSDGKNAFSYSNVSSRKISISYDYNKLPYIKDFKNTSETLTTIYDAAPPYIPQSSKENSEVVTFIGKLYDMNYPTKKIVTGYLMMNFSPREISATYNEIDNAADGEYIVVNGSSKIIYSNNPSYINLNYKKGFLPEDDILSNKSVSLSGLKIISAVSDEKLMKNIWGIIQKIILVTGLSILCLVTIVTVLHKYYKRRFHDLASAISLISQGDFDTRLPVNSDDEIGYLSQTFNTMCETLDIYIKKTYLAETQRRTAELYALQAQINPHFLANTLESIRMRALEDDNYEVAEMLANLGNLFHWMKDFNHDIVYLEDEIDYIESYLELQKFRFGDKLSVLMNVPPDILYLGIPKFTLQPIVENNLTHGFPQNSQPLEISINFQVCDNIITLTITDNGTGMREETLADLQDHIAGIQTHSSYGLALRNVHTRIQLLFGKQYGLSINSKLYRGTAVVVTLPALEKKEMEKYVQNDYCG</sequence>
<organism evidence="14 15">
    <name type="scientific">Robinsoniella peoriensis</name>
    <dbReference type="NCBI Taxonomy" id="180332"/>
    <lineage>
        <taxon>Bacteria</taxon>
        <taxon>Bacillati</taxon>
        <taxon>Bacillota</taxon>
        <taxon>Clostridia</taxon>
        <taxon>Lachnospirales</taxon>
        <taxon>Lachnospiraceae</taxon>
        <taxon>Robinsoniella</taxon>
    </lineage>
</organism>
<evidence type="ECO:0000256" key="11">
    <source>
        <dbReference type="ARBA" id="ARBA00023136"/>
    </source>
</evidence>
<dbReference type="Gene3D" id="6.10.340.10">
    <property type="match status" value="1"/>
</dbReference>
<dbReference type="Pfam" id="PF00672">
    <property type="entry name" value="HAMP"/>
    <property type="match status" value="1"/>
</dbReference>
<keyword evidence="4 14" id="KW-0808">Transferase</keyword>
<dbReference type="InterPro" id="IPR050640">
    <property type="entry name" value="Bact_2-comp_sensor_kinase"/>
</dbReference>
<keyword evidence="2" id="KW-1003">Cell membrane</keyword>
<evidence type="ECO:0000259" key="13">
    <source>
        <dbReference type="PROSITE" id="PS50885"/>
    </source>
</evidence>
<keyword evidence="10" id="KW-0902">Two-component regulatory system</keyword>
<dbReference type="PROSITE" id="PS50885">
    <property type="entry name" value="HAMP"/>
    <property type="match status" value="1"/>
</dbReference>
<dbReference type="InterPro" id="IPR003594">
    <property type="entry name" value="HATPase_dom"/>
</dbReference>
<dbReference type="InterPro" id="IPR003660">
    <property type="entry name" value="HAMP_dom"/>
</dbReference>
<dbReference type="Gene3D" id="3.30.565.10">
    <property type="entry name" value="Histidine kinase-like ATPase, C-terminal domain"/>
    <property type="match status" value="1"/>
</dbReference>
<keyword evidence="9 12" id="KW-1133">Transmembrane helix</keyword>
<evidence type="ECO:0000313" key="14">
    <source>
        <dbReference type="EMBL" id="TLC99803.1"/>
    </source>
</evidence>
<dbReference type="Pfam" id="PF06580">
    <property type="entry name" value="His_kinase"/>
    <property type="match status" value="1"/>
</dbReference>
<evidence type="ECO:0000256" key="8">
    <source>
        <dbReference type="ARBA" id="ARBA00022840"/>
    </source>
</evidence>
<keyword evidence="15" id="KW-1185">Reference proteome</keyword>
<comment type="caution">
    <text evidence="14">The sequence shown here is derived from an EMBL/GenBank/DDBJ whole genome shotgun (WGS) entry which is preliminary data.</text>
</comment>
<evidence type="ECO:0000256" key="3">
    <source>
        <dbReference type="ARBA" id="ARBA00022553"/>
    </source>
</evidence>
<dbReference type="GO" id="GO:0000155">
    <property type="term" value="F:phosphorelay sensor kinase activity"/>
    <property type="evidence" value="ECO:0007669"/>
    <property type="project" value="InterPro"/>
</dbReference>
<evidence type="ECO:0000313" key="15">
    <source>
        <dbReference type="Proteomes" id="UP000306509"/>
    </source>
</evidence>
<dbReference type="RefSeq" id="WP_044297180.1">
    <property type="nucleotide sequence ID" value="NZ_JBHTNY010000015.1"/>
</dbReference>
<comment type="subcellular location">
    <subcellularLocation>
        <location evidence="1">Cell membrane</location>
        <topology evidence="1">Multi-pass membrane protein</topology>
    </subcellularLocation>
</comment>
<dbReference type="STRING" id="180332.GCA_000797495_02793"/>
<dbReference type="Proteomes" id="UP000306509">
    <property type="component" value="Unassembled WGS sequence"/>
</dbReference>
<feature type="transmembrane region" description="Helical" evidence="12">
    <location>
        <begin position="297"/>
        <end position="315"/>
    </location>
</feature>
<evidence type="ECO:0000256" key="9">
    <source>
        <dbReference type="ARBA" id="ARBA00022989"/>
    </source>
</evidence>
<keyword evidence="7 14" id="KW-0418">Kinase</keyword>
<dbReference type="InterPro" id="IPR036890">
    <property type="entry name" value="HATPase_C_sf"/>
</dbReference>
<dbReference type="GO" id="GO:0005524">
    <property type="term" value="F:ATP binding"/>
    <property type="evidence" value="ECO:0007669"/>
    <property type="project" value="UniProtKB-KW"/>
</dbReference>
<proteinExistence type="predicted"/>
<dbReference type="EC" id="2.7.13.3" evidence="14"/>
<dbReference type="SUPFAM" id="SSF158472">
    <property type="entry name" value="HAMP domain-like"/>
    <property type="match status" value="1"/>
</dbReference>
<gene>
    <name evidence="14" type="primary">yehU_25</name>
    <name evidence="14" type="ORF">DSM106044_03328</name>
</gene>
<dbReference type="CDD" id="cd06225">
    <property type="entry name" value="HAMP"/>
    <property type="match status" value="1"/>
</dbReference>
<dbReference type="EMBL" id="QGQD01000065">
    <property type="protein sequence ID" value="TLC99803.1"/>
    <property type="molecule type" value="Genomic_DNA"/>
</dbReference>
<evidence type="ECO:0000256" key="2">
    <source>
        <dbReference type="ARBA" id="ARBA00022475"/>
    </source>
</evidence>
<name>A0A4U8Q653_9FIRM</name>
<evidence type="ECO:0000256" key="10">
    <source>
        <dbReference type="ARBA" id="ARBA00023012"/>
    </source>
</evidence>
<dbReference type="Pfam" id="PF02518">
    <property type="entry name" value="HATPase_c"/>
    <property type="match status" value="1"/>
</dbReference>